<dbReference type="InterPro" id="IPR023076">
    <property type="entry name" value="HMG_CoA_Rdtase_CS"/>
</dbReference>
<dbReference type="PROSITE" id="PS00318">
    <property type="entry name" value="HMG_COA_REDUCTASE_2"/>
    <property type="match status" value="1"/>
</dbReference>
<dbReference type="InterPro" id="IPR023074">
    <property type="entry name" value="HMG_CoA_Rdtase_cat_sf"/>
</dbReference>
<evidence type="ECO:0000256" key="1">
    <source>
        <dbReference type="ARBA" id="ARBA00007661"/>
    </source>
</evidence>
<dbReference type="EMBL" id="UINC01002865">
    <property type="protein sequence ID" value="SVA01063.1"/>
    <property type="molecule type" value="Genomic_DNA"/>
</dbReference>
<dbReference type="PANTHER" id="PTHR10572">
    <property type="entry name" value="3-HYDROXY-3-METHYLGLUTARYL-COENZYME A REDUCTASE"/>
    <property type="match status" value="1"/>
</dbReference>
<organism evidence="4">
    <name type="scientific">marine metagenome</name>
    <dbReference type="NCBI Taxonomy" id="408172"/>
    <lineage>
        <taxon>unclassified sequences</taxon>
        <taxon>metagenomes</taxon>
        <taxon>ecological metagenomes</taxon>
    </lineage>
</organism>
<protein>
    <recommendedName>
        <fullName evidence="5">Hydroxymethylglutaryl-CoA reductase (NADPH)</fullName>
    </recommendedName>
</protein>
<feature type="region of interest" description="Disordered" evidence="3">
    <location>
        <begin position="1"/>
        <end position="23"/>
    </location>
</feature>
<dbReference type="PRINTS" id="PR00071">
    <property type="entry name" value="HMGCOARDTASE"/>
</dbReference>
<dbReference type="InterPro" id="IPR009023">
    <property type="entry name" value="HMG_CoA_Rdtase_NAD(P)-bd_sf"/>
</dbReference>
<dbReference type="AlphaFoldDB" id="A0A381SIK2"/>
<proteinExistence type="inferred from homology"/>
<dbReference type="InterPro" id="IPR009029">
    <property type="entry name" value="HMG_CoA_Rdtase_sub-bd_dom_sf"/>
</dbReference>
<keyword evidence="2" id="KW-0560">Oxidoreductase</keyword>
<dbReference type="SUPFAM" id="SSF56542">
    <property type="entry name" value="Substrate-binding domain of HMG-CoA reductase"/>
    <property type="match status" value="1"/>
</dbReference>
<comment type="similarity">
    <text evidence="1">Belongs to the HMG-CoA reductase family.</text>
</comment>
<reference evidence="4" key="1">
    <citation type="submission" date="2018-05" db="EMBL/GenBank/DDBJ databases">
        <authorList>
            <person name="Lanie J.A."/>
            <person name="Ng W.-L."/>
            <person name="Kazmierczak K.M."/>
            <person name="Andrzejewski T.M."/>
            <person name="Davidsen T.M."/>
            <person name="Wayne K.J."/>
            <person name="Tettelin H."/>
            <person name="Glass J.I."/>
            <person name="Rusch D."/>
            <person name="Podicherti R."/>
            <person name="Tsui H.-C.T."/>
            <person name="Winkler M.E."/>
        </authorList>
    </citation>
    <scope>NUCLEOTIDE SEQUENCE</scope>
</reference>
<name>A0A381SIK2_9ZZZZ</name>
<dbReference type="SUPFAM" id="SSF55035">
    <property type="entry name" value="NAD-binding domain of HMG-CoA reductase"/>
    <property type="match status" value="1"/>
</dbReference>
<accession>A0A381SIK2</accession>
<dbReference type="Gene3D" id="3.30.70.420">
    <property type="entry name" value="Hydroxymethylglutaryl-CoA reductase, class I/II, NAD/NADP-binding domain"/>
    <property type="match status" value="1"/>
</dbReference>
<dbReference type="PANTHER" id="PTHR10572:SF24">
    <property type="entry name" value="3-HYDROXY-3-METHYLGLUTARYL-COENZYME A REDUCTASE"/>
    <property type="match status" value="1"/>
</dbReference>
<sequence length="386" mass="42524">MSENNNGKRNRIPRGYTTEDSQRRVEWLKSEQEFDLQDLPGNDPVELKGIIENHVGYMKIPMAIVGPAMINGKYANGKFSIPLCTIEGTLVASMNRGLYASSLCGGIQVKHFRQELSRSPIFIFDDLNKSDEFQTWINKNTEEIIKAAQSTTKHGKILRIDQHAIQNYVLLDFILDTGNAAGQNMVTLATNVACEYIKQQTGQDFFLDSNLASDKKASYRNLILGRGHGVIAETHVNKSVMTRVLNVDPDFIIKNWTYFPIVSAMAGTHGNAIHVSNALTAIYLATGQDTACVAENSIGHFTIEKVDDGITWRLTLPSLTVGTVGGGTRLNQQQQNLQLLGCDNGEHTSRKLAEIIAAAALGLEISLGSAIMSHTWTSAHMKYGRK</sequence>
<evidence type="ECO:0008006" key="5">
    <source>
        <dbReference type="Google" id="ProtNLM"/>
    </source>
</evidence>
<evidence type="ECO:0000256" key="3">
    <source>
        <dbReference type="SAM" id="MobiDB-lite"/>
    </source>
</evidence>
<evidence type="ECO:0000313" key="4">
    <source>
        <dbReference type="EMBL" id="SVA01063.1"/>
    </source>
</evidence>
<dbReference type="GO" id="GO:0004420">
    <property type="term" value="F:hydroxymethylglutaryl-CoA reductase (NADPH) activity"/>
    <property type="evidence" value="ECO:0007669"/>
    <property type="project" value="InterPro"/>
</dbReference>
<dbReference type="Gene3D" id="3.90.770.10">
    <property type="entry name" value="3-hydroxy-3-methylglutaryl-coenzyme A Reductase, Chain A, domain 2"/>
    <property type="match status" value="1"/>
</dbReference>
<dbReference type="InterPro" id="IPR002202">
    <property type="entry name" value="HMG_CoA_Rdtase"/>
</dbReference>
<evidence type="ECO:0000256" key="2">
    <source>
        <dbReference type="ARBA" id="ARBA00023002"/>
    </source>
</evidence>
<dbReference type="PROSITE" id="PS50065">
    <property type="entry name" value="HMG_COA_REDUCTASE_4"/>
    <property type="match status" value="1"/>
</dbReference>
<dbReference type="Pfam" id="PF00368">
    <property type="entry name" value="HMG-CoA_red"/>
    <property type="match status" value="1"/>
</dbReference>
<gene>
    <name evidence="4" type="ORF">METZ01_LOCUS53917</name>
</gene>
<dbReference type="GO" id="GO:0015936">
    <property type="term" value="P:coenzyme A metabolic process"/>
    <property type="evidence" value="ECO:0007669"/>
    <property type="project" value="InterPro"/>
</dbReference>